<evidence type="ECO:0000313" key="1">
    <source>
        <dbReference type="EMBL" id="APG62056.1"/>
    </source>
</evidence>
<protein>
    <recommendedName>
        <fullName evidence="3">Porin</fullName>
    </recommendedName>
</protein>
<evidence type="ECO:0000313" key="2">
    <source>
        <dbReference type="Proteomes" id="UP000242561"/>
    </source>
</evidence>
<name>A0A1L3JA96_9SPHN</name>
<reference evidence="1 2" key="1">
    <citation type="submission" date="2016-11" db="EMBL/GenBank/DDBJ databases">
        <title>Sphingorhabdus sp. LPB0140, isolated from marine environment.</title>
        <authorList>
            <person name="Kim E."/>
            <person name="Yi H."/>
        </authorList>
    </citation>
    <scope>NUCLEOTIDE SEQUENCE [LARGE SCALE GENOMIC DNA]</scope>
    <source>
        <strain evidence="1 2">LPB0140</strain>
    </source>
</reference>
<keyword evidence="2" id="KW-1185">Reference proteome</keyword>
<proteinExistence type="predicted"/>
<dbReference type="STRING" id="1913578.LPB140_03630"/>
<dbReference type="KEGG" id="sphl:LPB140_03630"/>
<organism evidence="1 2">
    <name type="scientific">Sphingorhabdus lutea</name>
    <dbReference type="NCBI Taxonomy" id="1913578"/>
    <lineage>
        <taxon>Bacteria</taxon>
        <taxon>Pseudomonadati</taxon>
        <taxon>Pseudomonadota</taxon>
        <taxon>Alphaproteobacteria</taxon>
        <taxon>Sphingomonadales</taxon>
        <taxon>Sphingomonadaceae</taxon>
        <taxon>Sphingorhabdus</taxon>
    </lineage>
</organism>
<evidence type="ECO:0008006" key="3">
    <source>
        <dbReference type="Google" id="ProtNLM"/>
    </source>
</evidence>
<dbReference type="Proteomes" id="UP000242561">
    <property type="component" value="Chromosome"/>
</dbReference>
<dbReference type="AlphaFoldDB" id="A0A1L3JA96"/>
<accession>A0A1L3JA96</accession>
<gene>
    <name evidence="1" type="ORF">LPB140_03630</name>
</gene>
<sequence length="263" mass="28866">MAGKIMKMQYHVKAYHGLGRSFARTRFISASTALFITFAAIGFVNNAQAETGRVDQVEQLDGEAGEFELESQNIWVPKYDGEASQLAMGLTFEYGLLDNFIIGTEAEFEREDGENFGLSEFAAQAKWIALSPQENAVGLGIQSSIIYNFEDDALSTETFFIAAIDGKEWTAAANIIASSEAGNLGKFDLGYSARADKEIGKNMQLGMEIGGDIAVDDPKAHWMGPVISFEPIEKGPELEISAFTGLNQNSPDVQFRLEIDWEF</sequence>
<dbReference type="EMBL" id="CP018154">
    <property type="protein sequence ID" value="APG62056.1"/>
    <property type="molecule type" value="Genomic_DNA"/>
</dbReference>